<feature type="non-terminal residue" evidence="1">
    <location>
        <position position="1"/>
    </location>
</feature>
<protein>
    <submittedName>
        <fullName evidence="1">Uncharacterized protein</fullName>
    </submittedName>
</protein>
<organism evidence="1 2">
    <name type="scientific">Citrus sinensis</name>
    <name type="common">Sweet orange</name>
    <name type="synonym">Citrus aurantium var. sinensis</name>
    <dbReference type="NCBI Taxonomy" id="2711"/>
    <lineage>
        <taxon>Eukaryota</taxon>
        <taxon>Viridiplantae</taxon>
        <taxon>Streptophyta</taxon>
        <taxon>Embryophyta</taxon>
        <taxon>Tracheophyta</taxon>
        <taxon>Spermatophyta</taxon>
        <taxon>Magnoliopsida</taxon>
        <taxon>eudicotyledons</taxon>
        <taxon>Gunneridae</taxon>
        <taxon>Pentapetalae</taxon>
        <taxon>rosids</taxon>
        <taxon>malvids</taxon>
        <taxon>Sapindales</taxon>
        <taxon>Rutaceae</taxon>
        <taxon>Aurantioideae</taxon>
        <taxon>Citrus</taxon>
    </lineage>
</organism>
<proteinExistence type="predicted"/>
<dbReference type="EMBL" id="KK785225">
    <property type="protein sequence ID" value="KDO46164.1"/>
    <property type="molecule type" value="Genomic_DNA"/>
</dbReference>
<keyword evidence="2" id="KW-1185">Reference proteome</keyword>
<sequence length="20" mass="2368">YKLSYYRFGELVTEYGKPPG</sequence>
<reference evidence="1 2" key="1">
    <citation type="submission" date="2014-04" db="EMBL/GenBank/DDBJ databases">
        <authorList>
            <consortium name="International Citrus Genome Consortium"/>
            <person name="Gmitter F."/>
            <person name="Chen C."/>
            <person name="Farmerie W."/>
            <person name="Harkins T."/>
            <person name="Desany B."/>
            <person name="Mohiuddin M."/>
            <person name="Kodira C."/>
            <person name="Borodovsky M."/>
            <person name="Lomsadze A."/>
            <person name="Burns P."/>
            <person name="Jenkins J."/>
            <person name="Prochnik S."/>
            <person name="Shu S."/>
            <person name="Chapman J."/>
            <person name="Pitluck S."/>
            <person name="Schmutz J."/>
            <person name="Rokhsar D."/>
        </authorList>
    </citation>
    <scope>NUCLEOTIDE SEQUENCE</scope>
</reference>
<evidence type="ECO:0000313" key="1">
    <source>
        <dbReference type="EMBL" id="KDO46164.1"/>
    </source>
</evidence>
<evidence type="ECO:0000313" key="2">
    <source>
        <dbReference type="Proteomes" id="UP000027120"/>
    </source>
</evidence>
<dbReference type="Proteomes" id="UP000027120">
    <property type="component" value="Unassembled WGS sequence"/>
</dbReference>
<name>A0A067DT27_CITSI</name>
<accession>A0A067DT27</accession>
<gene>
    <name evidence="1" type="ORF">CISIN_1g0046351mg</name>
</gene>
<dbReference type="AlphaFoldDB" id="A0A067DT27"/>